<evidence type="ECO:0000256" key="2">
    <source>
        <dbReference type="ARBA" id="ARBA00022670"/>
    </source>
</evidence>
<dbReference type="InterPro" id="IPR051202">
    <property type="entry name" value="Peptidase_C40"/>
</dbReference>
<dbReference type="Proteomes" id="UP000178946">
    <property type="component" value="Unassembled WGS sequence"/>
</dbReference>
<accession>A0A1F8DS37</accession>
<evidence type="ECO:0000313" key="7">
    <source>
        <dbReference type="Proteomes" id="UP000178946"/>
    </source>
</evidence>
<evidence type="ECO:0000259" key="5">
    <source>
        <dbReference type="PROSITE" id="PS51935"/>
    </source>
</evidence>
<dbReference type="PANTHER" id="PTHR47053">
    <property type="entry name" value="MUREIN DD-ENDOPEPTIDASE MEPH-RELATED"/>
    <property type="match status" value="1"/>
</dbReference>
<dbReference type="GO" id="GO:0008234">
    <property type="term" value="F:cysteine-type peptidase activity"/>
    <property type="evidence" value="ECO:0007669"/>
    <property type="project" value="UniProtKB-KW"/>
</dbReference>
<dbReference type="Pfam" id="PF00877">
    <property type="entry name" value="NLPC_P60"/>
    <property type="match status" value="1"/>
</dbReference>
<name>A0A1F8DS37_9BACT</name>
<dbReference type="SUPFAM" id="SSF54001">
    <property type="entry name" value="Cysteine proteinases"/>
    <property type="match status" value="1"/>
</dbReference>
<dbReference type="AlphaFoldDB" id="A0A1F8DS37"/>
<protein>
    <recommendedName>
        <fullName evidence="5">NlpC/P60 domain-containing protein</fullName>
    </recommendedName>
</protein>
<dbReference type="GO" id="GO:0006508">
    <property type="term" value="P:proteolysis"/>
    <property type="evidence" value="ECO:0007669"/>
    <property type="project" value="UniProtKB-KW"/>
</dbReference>
<feature type="domain" description="NlpC/P60" evidence="5">
    <location>
        <begin position="4"/>
        <end position="146"/>
    </location>
</feature>
<dbReference type="InterPro" id="IPR000064">
    <property type="entry name" value="NLP_P60_dom"/>
</dbReference>
<dbReference type="PROSITE" id="PS51935">
    <property type="entry name" value="NLPC_P60"/>
    <property type="match status" value="1"/>
</dbReference>
<dbReference type="STRING" id="1802557.A3A20_02585"/>
<dbReference type="PANTHER" id="PTHR47053:SF1">
    <property type="entry name" value="MUREIN DD-ENDOPEPTIDASE MEPH-RELATED"/>
    <property type="match status" value="1"/>
</dbReference>
<evidence type="ECO:0000313" key="6">
    <source>
        <dbReference type="EMBL" id="OGM91437.1"/>
    </source>
</evidence>
<gene>
    <name evidence="6" type="ORF">A3A20_02585</name>
</gene>
<keyword evidence="4" id="KW-0788">Thiol protease</keyword>
<dbReference type="Gene3D" id="3.90.1720.10">
    <property type="entry name" value="endopeptidase domain like (from Nostoc punctiforme)"/>
    <property type="match status" value="1"/>
</dbReference>
<keyword evidence="3" id="KW-0378">Hydrolase</keyword>
<organism evidence="6 7">
    <name type="scientific">Candidatus Wolfebacteria bacterium RIFCSPLOWO2_01_FULL_45_19</name>
    <dbReference type="NCBI Taxonomy" id="1802557"/>
    <lineage>
        <taxon>Bacteria</taxon>
        <taxon>Candidatus Wolfeibacteriota</taxon>
    </lineage>
</organism>
<proteinExistence type="inferred from homology"/>
<comment type="caution">
    <text evidence="6">The sequence shown here is derived from an EMBL/GenBank/DDBJ whole genome shotgun (WGS) entry which is preliminary data.</text>
</comment>
<dbReference type="EMBL" id="MGIR01000002">
    <property type="protein sequence ID" value="OGM91437.1"/>
    <property type="molecule type" value="Genomic_DNA"/>
</dbReference>
<keyword evidence="2" id="KW-0645">Protease</keyword>
<comment type="similarity">
    <text evidence="1">Belongs to the peptidase C40 family.</text>
</comment>
<evidence type="ECO:0000256" key="3">
    <source>
        <dbReference type="ARBA" id="ARBA00022801"/>
    </source>
</evidence>
<sequence>MNKNKKIKKILGVAESFIGKPYKYGAYLGNQNNYKEFDCSSLIQSIYEKIGVNLPGSSVLQATKGREVKNIKNLKPGDLIFFEGTKGHYWHKKFKGKKIYIGHVALYVGDGKIIDAEEDRGDVNKLELKSLIARKFYNIVLIKRIL</sequence>
<reference evidence="6 7" key="1">
    <citation type="journal article" date="2016" name="Nat. Commun.">
        <title>Thousands of microbial genomes shed light on interconnected biogeochemical processes in an aquifer system.</title>
        <authorList>
            <person name="Anantharaman K."/>
            <person name="Brown C.T."/>
            <person name="Hug L.A."/>
            <person name="Sharon I."/>
            <person name="Castelle C.J."/>
            <person name="Probst A.J."/>
            <person name="Thomas B.C."/>
            <person name="Singh A."/>
            <person name="Wilkins M.J."/>
            <person name="Karaoz U."/>
            <person name="Brodie E.L."/>
            <person name="Williams K.H."/>
            <person name="Hubbard S.S."/>
            <person name="Banfield J.F."/>
        </authorList>
    </citation>
    <scope>NUCLEOTIDE SEQUENCE [LARGE SCALE GENOMIC DNA]</scope>
</reference>
<evidence type="ECO:0000256" key="4">
    <source>
        <dbReference type="ARBA" id="ARBA00022807"/>
    </source>
</evidence>
<evidence type="ECO:0000256" key="1">
    <source>
        <dbReference type="ARBA" id="ARBA00007074"/>
    </source>
</evidence>
<dbReference type="InterPro" id="IPR038765">
    <property type="entry name" value="Papain-like_cys_pep_sf"/>
</dbReference>